<dbReference type="OrthoDB" id="2835096at2759"/>
<keyword evidence="2" id="KW-1185">Reference proteome</keyword>
<accession>A0A9P3PFK0</accession>
<evidence type="ECO:0000313" key="2">
    <source>
        <dbReference type="Proteomes" id="UP001063166"/>
    </source>
</evidence>
<protein>
    <recommendedName>
        <fullName evidence="3">F-box domain-containing protein</fullName>
    </recommendedName>
</protein>
<evidence type="ECO:0008006" key="3">
    <source>
        <dbReference type="Google" id="ProtNLM"/>
    </source>
</evidence>
<organism evidence="1 2">
    <name type="scientific">Lyophyllum shimeji</name>
    <name type="common">Hon-shimeji</name>
    <name type="synonym">Tricholoma shimeji</name>
    <dbReference type="NCBI Taxonomy" id="47721"/>
    <lineage>
        <taxon>Eukaryota</taxon>
        <taxon>Fungi</taxon>
        <taxon>Dikarya</taxon>
        <taxon>Basidiomycota</taxon>
        <taxon>Agaricomycotina</taxon>
        <taxon>Agaricomycetes</taxon>
        <taxon>Agaricomycetidae</taxon>
        <taxon>Agaricales</taxon>
        <taxon>Tricholomatineae</taxon>
        <taxon>Lyophyllaceae</taxon>
        <taxon>Lyophyllum</taxon>
    </lineage>
</organism>
<dbReference type="AlphaFoldDB" id="A0A9P3PFK0"/>
<evidence type="ECO:0000313" key="1">
    <source>
        <dbReference type="EMBL" id="GLB34503.1"/>
    </source>
</evidence>
<dbReference type="Proteomes" id="UP001063166">
    <property type="component" value="Unassembled WGS sequence"/>
</dbReference>
<reference evidence="1" key="1">
    <citation type="submission" date="2022-07" db="EMBL/GenBank/DDBJ databases">
        <title>The genome of Lyophyllum shimeji provides insight into the initial evolution of ectomycorrhizal fungal genome.</title>
        <authorList>
            <person name="Kobayashi Y."/>
            <person name="Shibata T."/>
            <person name="Hirakawa H."/>
            <person name="Shigenobu S."/>
            <person name="Nishiyama T."/>
            <person name="Yamada A."/>
            <person name="Hasebe M."/>
            <person name="Kawaguchi M."/>
        </authorList>
    </citation>
    <scope>NUCLEOTIDE SEQUENCE</scope>
    <source>
        <strain evidence="1">AT787</strain>
    </source>
</reference>
<proteinExistence type="predicted"/>
<comment type="caution">
    <text evidence="1">The sequence shown here is derived from an EMBL/GenBank/DDBJ whole genome shotgun (WGS) entry which is preliminary data.</text>
</comment>
<gene>
    <name evidence="1" type="ORF">LshimejAT787_0200680</name>
</gene>
<dbReference type="EMBL" id="BRPK01000002">
    <property type="protein sequence ID" value="GLB34503.1"/>
    <property type="molecule type" value="Genomic_DNA"/>
</dbReference>
<name>A0A9P3PFK0_LYOSH</name>
<sequence>MSIFDQRRQAANVLLTVRDEVSSLAHLLQTNDPPSDSEVEQIVPLLRAVDNEIARFKPQDIDPNFKAIVYDPLKSLHAALRGALSALRSLPSEILSQIFSACMPVASDDHDGTSWNNLDITSAPWTLVQVSRRWRETALADQKLWSRIKVDSWALAAEGKPEPTPPKLVACLARSGEHPLSIDFRDRYPSIFGSNLPLLTHLMAYAERWTFLKLAVSFKYLEFMSPIKGRLPELQELVIQAAGPSTFSIYDVFEVAPNLRSAALAVDDPSAPLSISAAFLKEGPHIIKLPWAQLTSLAIDSFEVLAHAPQLLSCQLNFTSSSHAPRNHPVVKHTAMRTLFSNLASILNFLETPSLESLTVFSGGEVDALSQIVAFLSRSSCPLKFLHLIGLTVKNESDLRLLLQLVPTLVSLEISFGSVAWNMVARTLTITPQSHLAPNLATISFSFAQTDVDPEILLRTLESRCMMQDGEDTKRLRHLALFSVPSTPRGQLMLLLRRLEELGLKVTTNALGDRAIEDQS</sequence>
<dbReference type="Gene3D" id="1.20.1280.50">
    <property type="match status" value="1"/>
</dbReference>